<dbReference type="VEuPathDB" id="PiroplasmaDB:TA16785"/>
<protein>
    <submittedName>
        <fullName evidence="2">Vps53-like, N-terminal, putative</fullName>
    </submittedName>
</protein>
<dbReference type="GO" id="GO:0042147">
    <property type="term" value="P:retrograde transport, endosome to Golgi"/>
    <property type="evidence" value="ECO:0007669"/>
    <property type="project" value="InterPro"/>
</dbReference>
<dbReference type="PANTHER" id="PTHR12820">
    <property type="entry name" value="VACUOLAR SORTING PROTEIN 53"/>
    <property type="match status" value="1"/>
</dbReference>
<dbReference type="GO" id="GO:0000938">
    <property type="term" value="C:GARP complex"/>
    <property type="evidence" value="ECO:0007669"/>
    <property type="project" value="InterPro"/>
</dbReference>
<name>A0A3B0MGK7_THEAN</name>
<dbReference type="InterPro" id="IPR039766">
    <property type="entry name" value="Vps53"/>
</dbReference>
<dbReference type="PANTHER" id="PTHR12820:SF0">
    <property type="entry name" value="VACUOLAR PROTEIN SORTING-ASSOCIATED PROTEIN 53 HOMOLOG"/>
    <property type="match status" value="1"/>
</dbReference>
<evidence type="ECO:0000313" key="3">
    <source>
        <dbReference type="EMBL" id="SVP90287.1"/>
    </source>
</evidence>
<feature type="domain" description="Vps53 N-terminal" evidence="1">
    <location>
        <begin position="15"/>
        <end position="420"/>
    </location>
</feature>
<proteinExistence type="predicted"/>
<accession>A0A3B0MGK7</accession>
<organism evidence="2">
    <name type="scientific">Theileria annulata</name>
    <dbReference type="NCBI Taxonomy" id="5874"/>
    <lineage>
        <taxon>Eukaryota</taxon>
        <taxon>Sar</taxon>
        <taxon>Alveolata</taxon>
        <taxon>Apicomplexa</taxon>
        <taxon>Aconoidasida</taxon>
        <taxon>Piroplasmida</taxon>
        <taxon>Theileriidae</taxon>
        <taxon>Theileria</taxon>
    </lineage>
</organism>
<dbReference type="EMBL" id="UIVT01000001">
    <property type="protein sequence ID" value="SVP89147.1"/>
    <property type="molecule type" value="Genomic_DNA"/>
</dbReference>
<dbReference type="AlphaFoldDB" id="A0A3B0MGK7"/>
<evidence type="ECO:0000259" key="1">
    <source>
        <dbReference type="Pfam" id="PF04100"/>
    </source>
</evidence>
<dbReference type="Pfam" id="PF04100">
    <property type="entry name" value="Vps53_N"/>
    <property type="match status" value="1"/>
</dbReference>
<dbReference type="GO" id="GO:0005829">
    <property type="term" value="C:cytosol"/>
    <property type="evidence" value="ECO:0007669"/>
    <property type="project" value="GOC"/>
</dbReference>
<evidence type="ECO:0000313" key="2">
    <source>
        <dbReference type="EMBL" id="SVP89147.1"/>
    </source>
</evidence>
<dbReference type="InterPro" id="IPR007234">
    <property type="entry name" value="Vps53_N"/>
</dbReference>
<sequence length="713" mass="82004">MESKSYDLNKLLENPVGFLNENFPDEYSFYAIDSLISQLDDEIRAHDASLIRLFEDKAVAGDRVHERFENLQLVTNKLEAKISEIKDQSKKGESSLKLLSSDIRALHNAKINICDTIVTLKRILMFSHMLDDLSKHAKERSYAEASAHVVVLKELRNSLNPLKKSPSVCKLLSSCDSLLHKLREQIVEDLEHKLGLKMVDAQLVEQQLQLDKLCLCADLLDESIRESISNKYSQHLKNLYENNFYHSFDLKTVDNLNHRFSWFRRTLNEYNEGVGLQIPMNWYIYEKSAIAFVQSLKSQLIVNFSYFEIFIIEVLNESHQSLSANSLVSCLLRCREFEDELENKFRQNYSKAISENKDKVKAADSVEFPEVLSEVNEEEKVEKQPELGRMLSSCFESYLGPWIASEESQLDDLLSRIISDTDSSIMFVFVSARELFSSINARLQVTMTISSEQALYEMFLVFRKIIAKYQQHLSGRFALVKRTTDLELLAKVTGNTIATADYCLEMIDKLSDEIRDNISHTYSGLITFTNEKEKISTVKSDSFKLLLDFMCTFLPYSTEANLDVSGPSDLLLKNENLIIKRLEVSTKYLPSVYLYHITNKISRNAIAHFKDFIFSLNSVTEVLTQQLLLDTFELRRFLTDKVKELLVTLPQGMVYSVFSYIESILNEIDKIESMIKVLTTPNNCKESFEGFLTENGGPCTQQELDILLNIKRL</sequence>
<gene>
    <name evidence="2" type="ORF">TAT_000099900</name>
    <name evidence="3" type="ORF">TAV_000099200</name>
</gene>
<dbReference type="EMBL" id="UIVS01000001">
    <property type="protein sequence ID" value="SVP90287.1"/>
    <property type="molecule type" value="Genomic_DNA"/>
</dbReference>
<reference evidence="2" key="1">
    <citation type="submission" date="2018-07" db="EMBL/GenBank/DDBJ databases">
        <authorList>
            <person name="Quirk P.G."/>
            <person name="Krulwich T.A."/>
        </authorList>
    </citation>
    <scope>NUCLEOTIDE SEQUENCE</scope>
    <source>
        <strain evidence="2">Anand</strain>
    </source>
</reference>